<sequence length="57" mass="6689">MMNSVIPDRNMRLYGLPLEISDINNVFRYILFPPHPNLITLLFDCIICEHHSMTIDT</sequence>
<protein>
    <submittedName>
        <fullName evidence="1">Uncharacterized protein</fullName>
    </submittedName>
</protein>
<dbReference type="AlphaFoldDB" id="A0A0A8Y2J1"/>
<organism evidence="1">
    <name type="scientific">Arundo donax</name>
    <name type="common">Giant reed</name>
    <name type="synonym">Donax arundinaceus</name>
    <dbReference type="NCBI Taxonomy" id="35708"/>
    <lineage>
        <taxon>Eukaryota</taxon>
        <taxon>Viridiplantae</taxon>
        <taxon>Streptophyta</taxon>
        <taxon>Embryophyta</taxon>
        <taxon>Tracheophyta</taxon>
        <taxon>Spermatophyta</taxon>
        <taxon>Magnoliopsida</taxon>
        <taxon>Liliopsida</taxon>
        <taxon>Poales</taxon>
        <taxon>Poaceae</taxon>
        <taxon>PACMAD clade</taxon>
        <taxon>Arundinoideae</taxon>
        <taxon>Arundineae</taxon>
        <taxon>Arundo</taxon>
    </lineage>
</organism>
<evidence type="ECO:0000313" key="1">
    <source>
        <dbReference type="EMBL" id="JAD17972.1"/>
    </source>
</evidence>
<proteinExistence type="predicted"/>
<dbReference type="EMBL" id="GBRH01279923">
    <property type="protein sequence ID" value="JAD17972.1"/>
    <property type="molecule type" value="Transcribed_RNA"/>
</dbReference>
<accession>A0A0A8Y2J1</accession>
<reference evidence="1" key="1">
    <citation type="submission" date="2014-09" db="EMBL/GenBank/DDBJ databases">
        <authorList>
            <person name="Magalhaes I.L.F."/>
            <person name="Oliveira U."/>
            <person name="Santos F.R."/>
            <person name="Vidigal T.H.D.A."/>
            <person name="Brescovit A.D."/>
            <person name="Santos A.J."/>
        </authorList>
    </citation>
    <scope>NUCLEOTIDE SEQUENCE</scope>
    <source>
        <tissue evidence="1">Shoot tissue taken approximately 20 cm above the soil surface</tissue>
    </source>
</reference>
<name>A0A0A8Y2J1_ARUDO</name>
<reference evidence="1" key="2">
    <citation type="journal article" date="2015" name="Data Brief">
        <title>Shoot transcriptome of the giant reed, Arundo donax.</title>
        <authorList>
            <person name="Barrero R.A."/>
            <person name="Guerrero F.D."/>
            <person name="Moolhuijzen P."/>
            <person name="Goolsby J.A."/>
            <person name="Tidwell J."/>
            <person name="Bellgard S.E."/>
            <person name="Bellgard M.I."/>
        </authorList>
    </citation>
    <scope>NUCLEOTIDE SEQUENCE</scope>
    <source>
        <tissue evidence="1">Shoot tissue taken approximately 20 cm above the soil surface</tissue>
    </source>
</reference>